<dbReference type="InterPro" id="IPR009097">
    <property type="entry name" value="Cyclic_Pdiesterase"/>
</dbReference>
<dbReference type="Proteomes" id="UP001146120">
    <property type="component" value="Unassembled WGS sequence"/>
</dbReference>
<dbReference type="Gene3D" id="3.90.1140.10">
    <property type="entry name" value="Cyclic phosphodiesterase"/>
    <property type="match status" value="1"/>
</dbReference>
<reference evidence="1" key="1">
    <citation type="submission" date="2022-11" db="EMBL/GenBank/DDBJ databases">
        <authorList>
            <person name="Morgan W.R."/>
            <person name="Tartar A."/>
        </authorList>
    </citation>
    <scope>NUCLEOTIDE SEQUENCE</scope>
    <source>
        <strain evidence="1">ARSEF 373</strain>
    </source>
</reference>
<protein>
    <recommendedName>
        <fullName evidence="3">RNA ligase/cyclic nucleotide phosphodiesterase</fullName>
    </recommendedName>
</protein>
<evidence type="ECO:0000313" key="2">
    <source>
        <dbReference type="Proteomes" id="UP001146120"/>
    </source>
</evidence>
<comment type="caution">
    <text evidence="1">The sequence shown here is derived from an EMBL/GenBank/DDBJ whole genome shotgun (WGS) entry which is preliminary data.</text>
</comment>
<reference evidence="1" key="2">
    <citation type="journal article" date="2023" name="Microbiol Resour">
        <title>Decontamination and Annotation of the Draft Genome Sequence of the Oomycete Lagenidium giganteum ARSEF 373.</title>
        <authorList>
            <person name="Morgan W.R."/>
            <person name="Tartar A."/>
        </authorList>
    </citation>
    <scope>NUCLEOTIDE SEQUENCE</scope>
    <source>
        <strain evidence="1">ARSEF 373</strain>
    </source>
</reference>
<proteinExistence type="predicted"/>
<dbReference type="AlphaFoldDB" id="A0AAV2YI62"/>
<evidence type="ECO:0000313" key="1">
    <source>
        <dbReference type="EMBL" id="DAZ93796.1"/>
    </source>
</evidence>
<name>A0AAV2YI62_9STRA</name>
<organism evidence="1 2">
    <name type="scientific">Lagenidium giganteum</name>
    <dbReference type="NCBI Taxonomy" id="4803"/>
    <lineage>
        <taxon>Eukaryota</taxon>
        <taxon>Sar</taxon>
        <taxon>Stramenopiles</taxon>
        <taxon>Oomycota</taxon>
        <taxon>Peronosporomycetes</taxon>
        <taxon>Pythiales</taxon>
        <taxon>Pythiaceae</taxon>
    </lineage>
</organism>
<accession>A0AAV2YI62</accession>
<dbReference type="SUPFAM" id="SSF55144">
    <property type="entry name" value="LigT-like"/>
    <property type="match status" value="1"/>
</dbReference>
<dbReference type="EMBL" id="DAKRPA010000291">
    <property type="protein sequence ID" value="DAZ93796.1"/>
    <property type="molecule type" value="Genomic_DNA"/>
</dbReference>
<gene>
    <name evidence="1" type="ORF">N0F65_009918</name>
</gene>
<keyword evidence="2" id="KW-1185">Reference proteome</keyword>
<evidence type="ECO:0008006" key="3">
    <source>
        <dbReference type="Google" id="ProtNLM"/>
    </source>
</evidence>
<sequence length="59" mass="6410">MAVVNDSIYATAEFVGLSLWLVPDNDAAIKFSNVINEYAEKLNTPSFLPHMTLLGGIVV</sequence>